<proteinExistence type="predicted"/>
<keyword evidence="3" id="KW-1185">Reference proteome</keyword>
<feature type="transmembrane region" description="Helical" evidence="1">
    <location>
        <begin position="12"/>
        <end position="37"/>
    </location>
</feature>
<gene>
    <name evidence="2" type="ORF">CH341_16545</name>
</gene>
<organism evidence="2 3">
    <name type="scientific">Rhodoplanes roseus</name>
    <dbReference type="NCBI Taxonomy" id="29409"/>
    <lineage>
        <taxon>Bacteria</taxon>
        <taxon>Pseudomonadati</taxon>
        <taxon>Pseudomonadota</taxon>
        <taxon>Alphaproteobacteria</taxon>
        <taxon>Hyphomicrobiales</taxon>
        <taxon>Nitrobacteraceae</taxon>
        <taxon>Rhodoplanes</taxon>
    </lineage>
</organism>
<accession>A0A327L5V7</accession>
<reference evidence="2 3" key="1">
    <citation type="submission" date="2017-07" db="EMBL/GenBank/DDBJ databases">
        <title>Draft Genome Sequences of Select Purple Nonsulfur Bacteria.</title>
        <authorList>
            <person name="Lasarre B."/>
            <person name="Mckinlay J.B."/>
        </authorList>
    </citation>
    <scope>NUCLEOTIDE SEQUENCE [LARGE SCALE GENOMIC DNA]</scope>
    <source>
        <strain evidence="2 3">DSM 5909</strain>
    </source>
</reference>
<keyword evidence="1" id="KW-1133">Transmembrane helix</keyword>
<name>A0A327L5V7_9BRAD</name>
<evidence type="ECO:0000313" key="3">
    <source>
        <dbReference type="Proteomes" id="UP000249130"/>
    </source>
</evidence>
<dbReference type="Proteomes" id="UP000249130">
    <property type="component" value="Unassembled WGS sequence"/>
</dbReference>
<comment type="caution">
    <text evidence="2">The sequence shown here is derived from an EMBL/GenBank/DDBJ whole genome shotgun (WGS) entry which is preliminary data.</text>
</comment>
<dbReference type="AlphaFoldDB" id="A0A327L5V7"/>
<keyword evidence="1" id="KW-0472">Membrane</keyword>
<dbReference type="EMBL" id="NPEX01000112">
    <property type="protein sequence ID" value="RAI43008.1"/>
    <property type="molecule type" value="Genomic_DNA"/>
</dbReference>
<keyword evidence="1" id="KW-0812">Transmembrane</keyword>
<sequence>MSMVLAALAKGAFSFVLMAVLAAVCAGVIRLIVLVLARGRTRTPVVAPEMTMTAKPIRDDSAVIAAVIAAAAHMTGAPQRIVFLAEQKRSAHWITEVRSRHHGGHSPHR</sequence>
<evidence type="ECO:0000256" key="1">
    <source>
        <dbReference type="SAM" id="Phobius"/>
    </source>
</evidence>
<evidence type="ECO:0000313" key="2">
    <source>
        <dbReference type="EMBL" id="RAI43008.1"/>
    </source>
</evidence>
<dbReference type="RefSeq" id="WP_111420127.1">
    <property type="nucleotide sequence ID" value="NZ_NPEX01000112.1"/>
</dbReference>
<protein>
    <submittedName>
        <fullName evidence="2">Uncharacterized protein</fullName>
    </submittedName>
</protein>